<dbReference type="RefSeq" id="WP_259060028.1">
    <property type="nucleotide sequence ID" value="NZ_CP102845.1"/>
</dbReference>
<accession>A0ABY5RNH2</accession>
<dbReference type="Proteomes" id="UP001017257">
    <property type="component" value="Chromosome"/>
</dbReference>
<keyword evidence="3" id="KW-0964">Secreted</keyword>
<dbReference type="InterPro" id="IPR050557">
    <property type="entry name" value="RTX_toxin/Mannuronan_C5-epim"/>
</dbReference>
<dbReference type="InterPro" id="IPR013858">
    <property type="entry name" value="Peptidase_M10B_C"/>
</dbReference>
<dbReference type="SUPFAM" id="SSF51120">
    <property type="entry name" value="beta-Roll"/>
    <property type="match status" value="3"/>
</dbReference>
<dbReference type="InterPro" id="IPR001343">
    <property type="entry name" value="Hemolysn_Ca-bd"/>
</dbReference>
<dbReference type="SUPFAM" id="SSF55486">
    <property type="entry name" value="Metalloproteases ('zincins'), catalytic domain"/>
    <property type="match status" value="1"/>
</dbReference>
<dbReference type="PANTHER" id="PTHR38340">
    <property type="entry name" value="S-LAYER PROTEIN"/>
    <property type="match status" value="1"/>
</dbReference>
<evidence type="ECO:0000256" key="4">
    <source>
        <dbReference type="ARBA" id="ARBA00022737"/>
    </source>
</evidence>
<dbReference type="CDD" id="cd04277">
    <property type="entry name" value="ZnMc_serralysin_like"/>
    <property type="match status" value="1"/>
</dbReference>
<dbReference type="Pfam" id="PF08548">
    <property type="entry name" value="Peptidase_M10_C"/>
    <property type="match status" value="1"/>
</dbReference>
<name>A0ABY5RNH2_9HYPH</name>
<dbReference type="Gene3D" id="3.40.390.10">
    <property type="entry name" value="Collagenase (Catalytic Domain)"/>
    <property type="match status" value="1"/>
</dbReference>
<dbReference type="Pfam" id="PF00353">
    <property type="entry name" value="HemolysinCabind"/>
    <property type="match status" value="4"/>
</dbReference>
<protein>
    <submittedName>
        <fullName evidence="6">M10 family metallopeptidase C-terminal domain-containing protein</fullName>
    </submittedName>
</protein>
<gene>
    <name evidence="6" type="ORF">HPT29_014740</name>
</gene>
<proteinExistence type="predicted"/>
<evidence type="ECO:0000259" key="5">
    <source>
        <dbReference type="Pfam" id="PF08548"/>
    </source>
</evidence>
<dbReference type="InterPro" id="IPR018511">
    <property type="entry name" value="Hemolysin-typ_Ca-bd_CS"/>
</dbReference>
<evidence type="ECO:0000313" key="6">
    <source>
        <dbReference type="EMBL" id="UVF17787.1"/>
    </source>
</evidence>
<organism evidence="6 7">
    <name type="scientific">Microvirga terrae</name>
    <dbReference type="NCBI Taxonomy" id="2740529"/>
    <lineage>
        <taxon>Bacteria</taxon>
        <taxon>Pseudomonadati</taxon>
        <taxon>Pseudomonadota</taxon>
        <taxon>Alphaproteobacteria</taxon>
        <taxon>Hyphomicrobiales</taxon>
        <taxon>Methylobacteriaceae</taxon>
        <taxon>Microvirga</taxon>
    </lineage>
</organism>
<dbReference type="PROSITE" id="PS00330">
    <property type="entry name" value="HEMOLYSIN_CALCIUM"/>
    <property type="match status" value="6"/>
</dbReference>
<dbReference type="InterPro" id="IPR011049">
    <property type="entry name" value="Serralysin-like_metalloprot_C"/>
</dbReference>
<sequence>MTLFNNTYALLSGYSWSTPVIGYYFPDSLDGYRYKYSFMDGFAPVGAEIQQAVRNILQGPTSAPQSGDYMTLTSASAVANLVFYSTGSSRSDIAVGRSSELERPTAYYPKLTPSDGHAGDVWLHDGVTSGGVGTYSYHTLLHELGHALGLKHGHEQANTNNPFVLTPDRDSIEFSVMTYREYVGDETPEGTKAAIFPQTLMMYDIAALQHLYGANFDTNSTDTVYKWTPERETFVNGVQVGHAYNIFMTVWDGGGIDTYDFSSFDQGMTIDLNPGAWSIVSTRQLAPLGDDKFAQGNIFNALQYKDDPRSLIENVIASFANDRIIGNAADNRLDGDYGKDSLSGASGNDTLIGGEGNDWLDGGTGADLMDGGADWDVVSYKTASSGATVDLTTNVNAGAAAGDRIMNVEVLQGSNHNDMLIGIDRGNGHGVQLYGEGGDDGLIGKAGGDYLFGGAGNDWLDGGAGGDVMDGQAGWDVVSYQSATSGVAVDLSTNLNGGAAHGDVISNVEVVQGSNFDDSLTGIDNGGGNGVQLYGEGGHDTLIGKGGGDYLVGGAGNDTLDSGFGDDVLNGGAGADAFRFSTGLGAGNVDTIQDFSAAEGDRIVLSRSVFMDVGTGALSSAYFSLGAATSFDHHILYVQATGELFYDVDGSGGVAAIKFATVSAGTVLSASDFFVA</sequence>
<keyword evidence="7" id="KW-1185">Reference proteome</keyword>
<dbReference type="PANTHER" id="PTHR38340:SF1">
    <property type="entry name" value="S-LAYER PROTEIN"/>
    <property type="match status" value="1"/>
</dbReference>
<feature type="domain" description="Peptidase M10 serralysin C-terminal" evidence="5">
    <location>
        <begin position="214"/>
        <end position="422"/>
    </location>
</feature>
<reference evidence="6" key="1">
    <citation type="submission" date="2022-08" db="EMBL/GenBank/DDBJ databases">
        <title>Microvirga terrae sp. nov., isolated from soil.</title>
        <authorList>
            <person name="Kim K.H."/>
            <person name="Seo Y.L."/>
            <person name="Kim J.M."/>
            <person name="Lee J.K."/>
            <person name="Han D.M."/>
            <person name="Jeon C.O."/>
        </authorList>
    </citation>
    <scope>NUCLEOTIDE SEQUENCE</scope>
    <source>
        <strain evidence="6">R24</strain>
    </source>
</reference>
<evidence type="ECO:0000256" key="2">
    <source>
        <dbReference type="ARBA" id="ARBA00004613"/>
    </source>
</evidence>
<dbReference type="PRINTS" id="PR00313">
    <property type="entry name" value="CABNDNGRPT"/>
</dbReference>
<evidence type="ECO:0000256" key="3">
    <source>
        <dbReference type="ARBA" id="ARBA00022525"/>
    </source>
</evidence>
<comment type="cofactor">
    <cofactor evidence="1">
        <name>Ca(2+)</name>
        <dbReference type="ChEBI" id="CHEBI:29108"/>
    </cofactor>
</comment>
<dbReference type="Gene3D" id="2.150.10.10">
    <property type="entry name" value="Serralysin-like metalloprotease, C-terminal"/>
    <property type="match status" value="3"/>
</dbReference>
<dbReference type="InterPro" id="IPR034033">
    <property type="entry name" value="Serralysin-like"/>
</dbReference>
<evidence type="ECO:0000313" key="7">
    <source>
        <dbReference type="Proteomes" id="UP001017257"/>
    </source>
</evidence>
<keyword evidence="4" id="KW-0677">Repeat</keyword>
<dbReference type="EMBL" id="CP102845">
    <property type="protein sequence ID" value="UVF17787.1"/>
    <property type="molecule type" value="Genomic_DNA"/>
</dbReference>
<evidence type="ECO:0000256" key="1">
    <source>
        <dbReference type="ARBA" id="ARBA00001913"/>
    </source>
</evidence>
<dbReference type="InterPro" id="IPR024079">
    <property type="entry name" value="MetalloPept_cat_dom_sf"/>
</dbReference>
<comment type="subcellular location">
    <subcellularLocation>
        <location evidence="2">Secreted</location>
    </subcellularLocation>
</comment>